<accession>A0A937APZ5</accession>
<name>A0A937APZ5_9BACT</name>
<evidence type="ECO:0000313" key="2">
    <source>
        <dbReference type="EMBL" id="MBL0766677.1"/>
    </source>
</evidence>
<organism evidence="2 3">
    <name type="scientific">Marivirga atlantica</name>
    <dbReference type="NCBI Taxonomy" id="1548457"/>
    <lineage>
        <taxon>Bacteria</taxon>
        <taxon>Pseudomonadati</taxon>
        <taxon>Bacteroidota</taxon>
        <taxon>Cytophagia</taxon>
        <taxon>Cytophagales</taxon>
        <taxon>Marivirgaceae</taxon>
        <taxon>Marivirga</taxon>
    </lineage>
</organism>
<dbReference type="Proteomes" id="UP000642920">
    <property type="component" value="Unassembled WGS sequence"/>
</dbReference>
<reference evidence="2" key="1">
    <citation type="submission" date="2021-01" db="EMBL/GenBank/DDBJ databases">
        <title>Marivirga sp. nov., isolated from intertidal surface sediments.</title>
        <authorList>
            <person name="Zhang M."/>
        </authorList>
    </citation>
    <scope>NUCLEOTIDE SEQUENCE</scope>
    <source>
        <strain evidence="2">SM1354</strain>
    </source>
</reference>
<gene>
    <name evidence="2" type="ORF">JKP34_15525</name>
</gene>
<dbReference type="RefSeq" id="WP_201923480.1">
    <property type="nucleotide sequence ID" value="NZ_JAERQG010000004.1"/>
</dbReference>
<keyword evidence="3" id="KW-1185">Reference proteome</keyword>
<dbReference type="Pfam" id="PF12730">
    <property type="entry name" value="ABC2_membrane_4"/>
    <property type="match status" value="1"/>
</dbReference>
<dbReference type="EMBL" id="JAERQG010000004">
    <property type="protein sequence ID" value="MBL0766677.1"/>
    <property type="molecule type" value="Genomic_DNA"/>
</dbReference>
<dbReference type="AlphaFoldDB" id="A0A937APZ5"/>
<feature type="transmembrane region" description="Helical" evidence="1">
    <location>
        <begin position="21"/>
        <end position="40"/>
    </location>
</feature>
<keyword evidence="1" id="KW-1133">Transmembrane helix</keyword>
<keyword evidence="1" id="KW-0812">Transmembrane</keyword>
<evidence type="ECO:0000256" key="1">
    <source>
        <dbReference type="SAM" id="Phobius"/>
    </source>
</evidence>
<feature type="transmembrane region" description="Helical" evidence="1">
    <location>
        <begin position="157"/>
        <end position="178"/>
    </location>
</feature>
<feature type="transmembrane region" description="Helical" evidence="1">
    <location>
        <begin position="70"/>
        <end position="89"/>
    </location>
</feature>
<keyword evidence="1" id="KW-0472">Membrane</keyword>
<proteinExistence type="predicted"/>
<protein>
    <submittedName>
        <fullName evidence="2">Uncharacterized protein</fullName>
    </submittedName>
</protein>
<feature type="transmembrane region" description="Helical" evidence="1">
    <location>
        <begin position="117"/>
        <end position="137"/>
    </location>
</feature>
<comment type="caution">
    <text evidence="2">The sequence shown here is derived from an EMBL/GenBank/DDBJ whole genome shotgun (WGS) entry which is preliminary data.</text>
</comment>
<feature type="transmembrane region" description="Helical" evidence="1">
    <location>
        <begin position="241"/>
        <end position="264"/>
    </location>
</feature>
<sequence>MLQLLKIEWLKLKNYKTFIRLAIVYYLLLLLVLCSVQLVLSWMQSQGMEFQGISPDIIPFYDFPDVWQNLAYLASYLKFFLAFIVIISVTNEYSYRTIRQNIIDGMSPKSFLISKQLMILAFSVINVAILWLAGTIMGVANASTFEGHLYFMGSDFLLAHFIELVTFLNLAMLISILMKKAGFAIILLCFYGIFVEPIAVGILGHFTDDSWFLNLFPIEAVNNLVPVPFQRYIFMEIQDYVSIQSVIICVGLYLISLTINYYILVKKDIA</sequence>
<evidence type="ECO:0000313" key="3">
    <source>
        <dbReference type="Proteomes" id="UP000642920"/>
    </source>
</evidence>
<feature type="transmembrane region" description="Helical" evidence="1">
    <location>
        <begin position="185"/>
        <end position="206"/>
    </location>
</feature>